<accession>A0A553NZU6</accession>
<feature type="chain" id="PRO_5021780853" description="Invertebrate defensins family profile domain-containing protein" evidence="1">
    <location>
        <begin position="28"/>
        <end position="112"/>
    </location>
</feature>
<evidence type="ECO:0008006" key="4">
    <source>
        <dbReference type="Google" id="ProtNLM"/>
    </source>
</evidence>
<sequence length="112" mass="12293">MIKSVIFPIILALSGMTLLSVASPAQPEDPLPDDVQQYVLTEVKLVEGVEADEDVDDDEEESNNGVQDRILPRVWCRLKCAPICIAQPNATCVCTKTFLGIFPLFTINLPCC</sequence>
<keyword evidence="1" id="KW-0732">Signal</keyword>
<gene>
    <name evidence="2" type="ORF">TCAL_06638</name>
</gene>
<dbReference type="AlphaFoldDB" id="A0A553NZU6"/>
<evidence type="ECO:0000256" key="1">
    <source>
        <dbReference type="SAM" id="SignalP"/>
    </source>
</evidence>
<reference evidence="2 3" key="1">
    <citation type="journal article" date="2018" name="Nat. Ecol. Evol.">
        <title>Genomic signatures of mitonuclear coevolution across populations of Tigriopus californicus.</title>
        <authorList>
            <person name="Barreto F.S."/>
            <person name="Watson E.T."/>
            <person name="Lima T.G."/>
            <person name="Willett C.S."/>
            <person name="Edmands S."/>
            <person name="Li W."/>
            <person name="Burton R.S."/>
        </authorList>
    </citation>
    <scope>NUCLEOTIDE SEQUENCE [LARGE SCALE GENOMIC DNA]</scope>
    <source>
        <strain evidence="2 3">San Diego</strain>
    </source>
</reference>
<organism evidence="2 3">
    <name type="scientific">Tigriopus californicus</name>
    <name type="common">Marine copepod</name>
    <dbReference type="NCBI Taxonomy" id="6832"/>
    <lineage>
        <taxon>Eukaryota</taxon>
        <taxon>Metazoa</taxon>
        <taxon>Ecdysozoa</taxon>
        <taxon>Arthropoda</taxon>
        <taxon>Crustacea</taxon>
        <taxon>Multicrustacea</taxon>
        <taxon>Hexanauplia</taxon>
        <taxon>Copepoda</taxon>
        <taxon>Harpacticoida</taxon>
        <taxon>Harpacticidae</taxon>
        <taxon>Tigriopus</taxon>
    </lineage>
</organism>
<evidence type="ECO:0000313" key="2">
    <source>
        <dbReference type="EMBL" id="TRY70966.1"/>
    </source>
</evidence>
<dbReference type="EMBL" id="VCGU01000009">
    <property type="protein sequence ID" value="TRY70966.1"/>
    <property type="molecule type" value="Genomic_DNA"/>
</dbReference>
<feature type="signal peptide" evidence="1">
    <location>
        <begin position="1"/>
        <end position="27"/>
    </location>
</feature>
<name>A0A553NZU6_TIGCA</name>
<proteinExistence type="predicted"/>
<comment type="caution">
    <text evidence="2">The sequence shown here is derived from an EMBL/GenBank/DDBJ whole genome shotgun (WGS) entry which is preliminary data.</text>
</comment>
<keyword evidence="3" id="KW-1185">Reference proteome</keyword>
<protein>
    <recommendedName>
        <fullName evidence="4">Invertebrate defensins family profile domain-containing protein</fullName>
    </recommendedName>
</protein>
<evidence type="ECO:0000313" key="3">
    <source>
        <dbReference type="Proteomes" id="UP000318571"/>
    </source>
</evidence>
<dbReference type="Proteomes" id="UP000318571">
    <property type="component" value="Chromosome 9"/>
</dbReference>